<dbReference type="Proteomes" id="UP001194580">
    <property type="component" value="Unassembled WGS sequence"/>
</dbReference>
<feature type="region of interest" description="Disordered" evidence="1">
    <location>
        <begin position="241"/>
        <end position="260"/>
    </location>
</feature>
<evidence type="ECO:0000313" key="2">
    <source>
        <dbReference type="EMBL" id="KAG0273558.1"/>
    </source>
</evidence>
<gene>
    <name evidence="2" type="ORF">BGZ95_010629</name>
</gene>
<feature type="compositionally biased region" description="Basic residues" evidence="1">
    <location>
        <begin position="632"/>
        <end position="647"/>
    </location>
</feature>
<feature type="compositionally biased region" description="Low complexity" evidence="1">
    <location>
        <begin position="744"/>
        <end position="761"/>
    </location>
</feature>
<reference evidence="2" key="1">
    <citation type="journal article" date="2020" name="Fungal Divers.">
        <title>Resolving the Mortierellaceae phylogeny through synthesis of multi-gene phylogenetics and phylogenomics.</title>
        <authorList>
            <person name="Vandepol N."/>
            <person name="Liber J."/>
            <person name="Desiro A."/>
            <person name="Na H."/>
            <person name="Kennedy M."/>
            <person name="Barry K."/>
            <person name="Grigoriev I.V."/>
            <person name="Miller A.N."/>
            <person name="O'Donnell K."/>
            <person name="Stajich J.E."/>
            <person name="Bonito G."/>
        </authorList>
    </citation>
    <scope>NUCLEOTIDE SEQUENCE</scope>
    <source>
        <strain evidence="2">NRRL 28262</strain>
    </source>
</reference>
<feature type="compositionally biased region" description="Polar residues" evidence="1">
    <location>
        <begin position="266"/>
        <end position="280"/>
    </location>
</feature>
<feature type="compositionally biased region" description="Basic residues" evidence="1">
    <location>
        <begin position="249"/>
        <end position="260"/>
    </location>
</feature>
<comment type="caution">
    <text evidence="2">The sequence shown here is derived from an EMBL/GenBank/DDBJ whole genome shotgun (WGS) entry which is preliminary data.</text>
</comment>
<accession>A0AAD4H706</accession>
<keyword evidence="3" id="KW-1185">Reference proteome</keyword>
<feature type="region of interest" description="Disordered" evidence="1">
    <location>
        <begin position="113"/>
        <end position="162"/>
    </location>
</feature>
<proteinExistence type="predicted"/>
<feature type="compositionally biased region" description="Low complexity" evidence="1">
    <location>
        <begin position="652"/>
        <end position="667"/>
    </location>
</feature>
<feature type="region of interest" description="Disordered" evidence="1">
    <location>
        <begin position="265"/>
        <end position="354"/>
    </location>
</feature>
<feature type="compositionally biased region" description="Acidic residues" evidence="1">
    <location>
        <begin position="117"/>
        <end position="129"/>
    </location>
</feature>
<dbReference type="EMBL" id="JAAAIL010000727">
    <property type="protein sequence ID" value="KAG0273558.1"/>
    <property type="molecule type" value="Genomic_DNA"/>
</dbReference>
<feature type="compositionally biased region" description="Low complexity" evidence="1">
    <location>
        <begin position="314"/>
        <end position="323"/>
    </location>
</feature>
<dbReference type="AlphaFoldDB" id="A0AAD4H706"/>
<feature type="region of interest" description="Disordered" evidence="1">
    <location>
        <begin position="711"/>
        <end position="761"/>
    </location>
</feature>
<organism evidence="2 3">
    <name type="scientific">Linnemannia exigua</name>
    <dbReference type="NCBI Taxonomy" id="604196"/>
    <lineage>
        <taxon>Eukaryota</taxon>
        <taxon>Fungi</taxon>
        <taxon>Fungi incertae sedis</taxon>
        <taxon>Mucoromycota</taxon>
        <taxon>Mortierellomycotina</taxon>
        <taxon>Mortierellomycetes</taxon>
        <taxon>Mortierellales</taxon>
        <taxon>Mortierellaceae</taxon>
        <taxon>Linnemannia</taxon>
    </lineage>
</organism>
<protein>
    <submittedName>
        <fullName evidence="2">Uncharacterized protein</fullName>
    </submittedName>
</protein>
<feature type="region of interest" description="Disordered" evidence="1">
    <location>
        <begin position="631"/>
        <end position="667"/>
    </location>
</feature>
<evidence type="ECO:0000313" key="3">
    <source>
        <dbReference type="Proteomes" id="UP001194580"/>
    </source>
</evidence>
<feature type="compositionally biased region" description="Basic and acidic residues" evidence="1">
    <location>
        <begin position="324"/>
        <end position="333"/>
    </location>
</feature>
<evidence type="ECO:0000256" key="1">
    <source>
        <dbReference type="SAM" id="MobiDB-lite"/>
    </source>
</evidence>
<feature type="compositionally biased region" description="Low complexity" evidence="1">
    <location>
        <begin position="281"/>
        <end position="305"/>
    </location>
</feature>
<feature type="region of interest" description="Disordered" evidence="1">
    <location>
        <begin position="595"/>
        <end position="616"/>
    </location>
</feature>
<sequence>MIQSLQSSRHQRYQQQPLLGACRKRTFEDAIELTRPLGNDPSTEHAGWLGSIKRRKIHHFPTRWTSTLSPSPYIKLLAMRDFWDVMMSRMDLSWLDLWTASGSNTTEALRRFGGDSEMQESDGDDEQEVESGRSSVGSDAETERSDEMDTEQGGAYRPSDSEIRRTAITKEQQYSAVSGPISKAVSNLRKSNTDHDDAGESTWSMCAMLHRKKRTVVQHPSAALFLRGLWEEEEHCRRQKQMIPDGVHKPIRSKVLNRKPLLRTAATASKSPSNKSQALNTGSGSTSSSKDASSSASVPSSPSSSPDKDSDIRSTSTSPPAESSADKGDSNDKDQEEPEPQGSARNGGDQGMVLRKKYGPSAALRSNALSEGYDLNEYKPWKDATIMPHQGCIQTLRKMRCTMLEPWPVEESLAKDECSRILHVMREQLNVVINLQIHLRSMIKTAPQQMSFLLSIRHPGQISIELLNALYGPQFMQTNAFRSIEQLLWGKNHCWKALDSSSISSLQHHRPPAQLVRYSSSSSCSQGSRGSSYSQPQQDHLYQQRQQYPEYSYRHHDHREADDEHDSMFDGVEDVQHDHRHHEDYQEHHYQDYHDGHDEEYDEHDHQYPRHHDHNNQTEYHEGAQHAYYDQRHHHHHKQYSSSRHYHHQDGTTHSPSTSSSLRYSRTVMEDVSECEFEDEFDESPYQDTLLEIDPIDITSSYSDTENMVVEKQRKAKSTGTTMASKDGGYESGSDVSEGEIEALEISSSSSSSLEARTFQR</sequence>
<feature type="region of interest" description="Disordered" evidence="1">
    <location>
        <begin position="517"/>
        <end position="543"/>
    </location>
</feature>
<name>A0AAD4H706_9FUNG</name>